<dbReference type="EMBL" id="NBTX02000004">
    <property type="protein sequence ID" value="PNL61452.1"/>
    <property type="molecule type" value="Genomic_DNA"/>
</dbReference>
<evidence type="ECO:0000256" key="1">
    <source>
        <dbReference type="SAM" id="SignalP"/>
    </source>
</evidence>
<sequence>MAPIFSFSFIVYFITSIFTITPANAEGRDLNEPYSKPKYVWHVTGTKSSGQYIAEDTYHVGTIPPVVGENVRSQGGAAFGDLNMDTNQYTYVDWVGGPYYTKGALSNGPLFTPKGIINLFG</sequence>
<keyword evidence="3" id="KW-1185">Reference proteome</keyword>
<dbReference type="Proteomes" id="UP000192511">
    <property type="component" value="Unassembled WGS sequence"/>
</dbReference>
<organism evidence="2 3">
    <name type="scientific">Legionella anisa</name>
    <dbReference type="NCBI Taxonomy" id="28082"/>
    <lineage>
        <taxon>Bacteria</taxon>
        <taxon>Pseudomonadati</taxon>
        <taxon>Pseudomonadota</taxon>
        <taxon>Gammaproteobacteria</taxon>
        <taxon>Legionellales</taxon>
        <taxon>Legionellaceae</taxon>
        <taxon>Legionella</taxon>
    </lineage>
</organism>
<feature type="chain" id="PRO_5043903518" evidence="1">
    <location>
        <begin position="26"/>
        <end position="121"/>
    </location>
</feature>
<evidence type="ECO:0000313" key="3">
    <source>
        <dbReference type="Proteomes" id="UP000192511"/>
    </source>
</evidence>
<keyword evidence="1" id="KW-0732">Signal</keyword>
<dbReference type="AlphaFoldDB" id="A0AAX0WSX9"/>
<accession>A0AAX0WSX9</accession>
<reference evidence="2" key="1">
    <citation type="submission" date="2017-12" db="EMBL/GenBank/DDBJ databases">
        <title>FDA dAtabase for Regulatory Grade micrObial Sequences (FDA-ARGOS): Supporting development and validation of Infectious Disease Dx tests.</title>
        <authorList>
            <person name="Kerrigan L."/>
            <person name="Tallon L.J."/>
            <person name="Sadzewicz L."/>
            <person name="Sengamalay N."/>
            <person name="Ott S."/>
            <person name="Godinez A."/>
            <person name="Nagaraj S."/>
            <person name="Vavikolanu K."/>
            <person name="Vyas G."/>
            <person name="Nadendla S."/>
            <person name="Aluvathingal J."/>
            <person name="Sichtig H."/>
        </authorList>
    </citation>
    <scope>NUCLEOTIDE SEQUENCE [LARGE SCALE GENOMIC DNA]</scope>
    <source>
        <strain evidence="2">FDAARGOS_200</strain>
    </source>
</reference>
<feature type="signal peptide" evidence="1">
    <location>
        <begin position="1"/>
        <end position="25"/>
    </location>
</feature>
<protein>
    <submittedName>
        <fullName evidence="2">Uncharacterized protein</fullName>
    </submittedName>
</protein>
<gene>
    <name evidence="2" type="ORF">A6J39_009630</name>
</gene>
<name>A0AAX0WSX9_9GAMM</name>
<evidence type="ECO:0000313" key="2">
    <source>
        <dbReference type="EMBL" id="PNL61452.1"/>
    </source>
</evidence>
<dbReference type="RefSeq" id="WP_019231953.1">
    <property type="nucleotide sequence ID" value="NZ_CAAAHR010000039.1"/>
</dbReference>
<comment type="caution">
    <text evidence="2">The sequence shown here is derived from an EMBL/GenBank/DDBJ whole genome shotgun (WGS) entry which is preliminary data.</text>
</comment>
<proteinExistence type="predicted"/>
<dbReference type="GeneID" id="98066252"/>